<protein>
    <submittedName>
        <fullName evidence="1">Pathogenicity locus</fullName>
    </submittedName>
</protein>
<evidence type="ECO:0000313" key="2">
    <source>
        <dbReference type="Proteomes" id="UP000192671"/>
    </source>
</evidence>
<comment type="caution">
    <text evidence="1">The sequence shown here is derived from an EMBL/GenBank/DDBJ whole genome shotgun (WGS) entry which is preliminary data.</text>
</comment>
<dbReference type="InterPro" id="IPR021725">
    <property type="entry name" value="Cdd1"/>
</dbReference>
<proteinExistence type="predicted"/>
<organism evidence="1 2">
    <name type="scientific">Campylobacter concisus</name>
    <dbReference type="NCBI Taxonomy" id="199"/>
    <lineage>
        <taxon>Bacteria</taxon>
        <taxon>Pseudomonadati</taxon>
        <taxon>Campylobacterota</taxon>
        <taxon>Epsilonproteobacteria</taxon>
        <taxon>Campylobacterales</taxon>
        <taxon>Campylobacteraceae</taxon>
        <taxon>Campylobacter</taxon>
    </lineage>
</organism>
<dbReference type="Proteomes" id="UP000192671">
    <property type="component" value="Unassembled WGS sequence"/>
</dbReference>
<name>A0A1X0U399_9BACT</name>
<sequence length="79" mass="8931">MSDFKKIPYVGEATETDLLALGYTDIASLKVAVLDEMFEHTKALDLGSNGYFLNVYRMIYYYANTPRLDKNQVETVALA</sequence>
<gene>
    <name evidence="1" type="ORF">A3835_02250</name>
</gene>
<evidence type="ECO:0000313" key="1">
    <source>
        <dbReference type="EMBL" id="ORI08394.1"/>
    </source>
</evidence>
<reference evidence="1 2" key="1">
    <citation type="journal article" date="2017" name="Gene Rep">
        <title>The ribosomal RNA operon (rrn) of Campylobacter concisus supports molecular typing to genomospecies level.</title>
        <authorList>
            <person name="Huq M."/>
            <person name="Van T.T.H."/>
            <person name="Gurtler V."/>
            <person name="Elshagmani E."/>
            <person name="Allemailem K.S."/>
            <person name="Smooker P.M."/>
            <person name="Istivan T.S."/>
        </authorList>
    </citation>
    <scope>NUCLEOTIDE SEQUENCE [LARGE SCALE GENOMIC DNA]</scope>
    <source>
        <strain evidence="1 2">RCH 26</strain>
    </source>
</reference>
<dbReference type="AlphaFoldDB" id="A0A1X0U399"/>
<dbReference type="EMBL" id="LVWL01000018">
    <property type="protein sequence ID" value="ORI08394.1"/>
    <property type="molecule type" value="Genomic_DNA"/>
</dbReference>
<dbReference type="Pfam" id="PF11731">
    <property type="entry name" value="Cdd1"/>
    <property type="match status" value="1"/>
</dbReference>
<accession>A0A1X0U399</accession>
<dbReference type="RefSeq" id="WP_107690777.1">
    <property type="nucleotide sequence ID" value="NZ_PIRZ01000001.1"/>
</dbReference>